<protein>
    <submittedName>
        <fullName evidence="1">Uncharacterized protein</fullName>
    </submittedName>
</protein>
<organism evidence="1 2">
    <name type="scientific">Homarus americanus</name>
    <name type="common">American lobster</name>
    <dbReference type="NCBI Taxonomy" id="6706"/>
    <lineage>
        <taxon>Eukaryota</taxon>
        <taxon>Metazoa</taxon>
        <taxon>Ecdysozoa</taxon>
        <taxon>Arthropoda</taxon>
        <taxon>Crustacea</taxon>
        <taxon>Multicrustacea</taxon>
        <taxon>Malacostraca</taxon>
        <taxon>Eumalacostraca</taxon>
        <taxon>Eucarida</taxon>
        <taxon>Decapoda</taxon>
        <taxon>Pleocyemata</taxon>
        <taxon>Astacidea</taxon>
        <taxon>Nephropoidea</taxon>
        <taxon>Nephropidae</taxon>
        <taxon>Homarus</taxon>
    </lineage>
</organism>
<dbReference type="AlphaFoldDB" id="A0A8J5MPG0"/>
<comment type="caution">
    <text evidence="1">The sequence shown here is derived from an EMBL/GenBank/DDBJ whole genome shotgun (WGS) entry which is preliminary data.</text>
</comment>
<proteinExistence type="predicted"/>
<evidence type="ECO:0000313" key="2">
    <source>
        <dbReference type="Proteomes" id="UP000747542"/>
    </source>
</evidence>
<keyword evidence="2" id="KW-1185">Reference proteome</keyword>
<accession>A0A8J5MPG0</accession>
<evidence type="ECO:0000313" key="1">
    <source>
        <dbReference type="EMBL" id="KAG7158961.1"/>
    </source>
</evidence>
<gene>
    <name evidence="1" type="ORF">Hamer_G006345</name>
</gene>
<reference evidence="1" key="1">
    <citation type="journal article" date="2021" name="Sci. Adv.">
        <title>The American lobster genome reveals insights on longevity, neural, and immune adaptations.</title>
        <authorList>
            <person name="Polinski J.M."/>
            <person name="Zimin A.V."/>
            <person name="Clark K.F."/>
            <person name="Kohn A.B."/>
            <person name="Sadowski N."/>
            <person name="Timp W."/>
            <person name="Ptitsyn A."/>
            <person name="Khanna P."/>
            <person name="Romanova D.Y."/>
            <person name="Williams P."/>
            <person name="Greenwood S.J."/>
            <person name="Moroz L.L."/>
            <person name="Walt D.R."/>
            <person name="Bodnar A.G."/>
        </authorList>
    </citation>
    <scope>NUCLEOTIDE SEQUENCE</scope>
    <source>
        <strain evidence="1">GMGI-L3</strain>
    </source>
</reference>
<dbReference type="Proteomes" id="UP000747542">
    <property type="component" value="Unassembled WGS sequence"/>
</dbReference>
<dbReference type="EMBL" id="JAHLQT010034244">
    <property type="protein sequence ID" value="KAG7158961.1"/>
    <property type="molecule type" value="Genomic_DNA"/>
</dbReference>
<name>A0A8J5MPG0_HOMAM</name>
<sequence length="290" mass="33037">MLRREETNFTRQGDTLIWEMEHIDQDTRECGRTQQLGEQDTLTGTLRQGKLLDKADSLIGKLQIGDILYFDCHIYDKESSDNCQWYAASASIEPPDDQQLKPLVPRVSNQNGHISELDPGKGVILFEFFDEEQRVFFLRSKFYLFGKRPANKRSLKEFLSESDPLQFDAEMCEPNSDNYNCTWFATVVWKGKKPQRHGGTPGDDLTADDSASNAGGICRDFNGLEEFPSLCLPPGLSDKQGYKAFEVNTSIREGKGNVLKLFNEECGLALWMVHLYLGNRFLPSEKFLPR</sequence>